<sequence length="97" mass="11191">MRQEDERYDKGGAGNEMGWEDDDDFEYREYRLIVWRCARLCDQCVAVANHRRHPSFAAGSCNYVRDSIIDTHTPASEYNDRPPLKVPIATVTGGRLR</sequence>
<organism evidence="3">
    <name type="scientific">Nippostrongylus brasiliensis</name>
    <name type="common">Rat hookworm</name>
    <dbReference type="NCBI Taxonomy" id="27835"/>
    <lineage>
        <taxon>Eukaryota</taxon>
        <taxon>Metazoa</taxon>
        <taxon>Ecdysozoa</taxon>
        <taxon>Nematoda</taxon>
        <taxon>Chromadorea</taxon>
        <taxon>Rhabditida</taxon>
        <taxon>Rhabditina</taxon>
        <taxon>Rhabditomorpha</taxon>
        <taxon>Strongyloidea</taxon>
        <taxon>Heligmosomidae</taxon>
        <taxon>Nippostrongylus</taxon>
    </lineage>
</organism>
<dbReference type="AlphaFoldDB" id="A0A0N4YA80"/>
<evidence type="ECO:0000313" key="3">
    <source>
        <dbReference type="WBParaSite" id="NBR_0001327601-mRNA-1"/>
    </source>
</evidence>
<reference evidence="1 2" key="2">
    <citation type="submission" date="2018-11" db="EMBL/GenBank/DDBJ databases">
        <authorList>
            <consortium name="Pathogen Informatics"/>
        </authorList>
    </citation>
    <scope>NUCLEOTIDE SEQUENCE [LARGE SCALE GENOMIC DNA]</scope>
</reference>
<proteinExistence type="predicted"/>
<dbReference type="WBParaSite" id="NBR_0001327601-mRNA-1">
    <property type="protein sequence ID" value="NBR_0001327601-mRNA-1"/>
    <property type="gene ID" value="NBR_0001327601"/>
</dbReference>
<keyword evidence="2" id="KW-1185">Reference proteome</keyword>
<evidence type="ECO:0000313" key="2">
    <source>
        <dbReference type="Proteomes" id="UP000271162"/>
    </source>
</evidence>
<reference evidence="3" key="1">
    <citation type="submission" date="2017-02" db="UniProtKB">
        <authorList>
            <consortium name="WormBaseParasite"/>
        </authorList>
    </citation>
    <scope>IDENTIFICATION</scope>
</reference>
<name>A0A0N4YA80_NIPBR</name>
<accession>A0A0N4YA80</accession>
<protein>
    <submittedName>
        <fullName evidence="1 3">Uncharacterized protein</fullName>
    </submittedName>
</protein>
<dbReference type="Proteomes" id="UP000271162">
    <property type="component" value="Unassembled WGS sequence"/>
</dbReference>
<evidence type="ECO:0000313" key="1">
    <source>
        <dbReference type="EMBL" id="VDL76866.1"/>
    </source>
</evidence>
<gene>
    <name evidence="1" type="ORF">NBR_LOCUS13277</name>
</gene>
<dbReference type="EMBL" id="UYSL01020991">
    <property type="protein sequence ID" value="VDL76866.1"/>
    <property type="molecule type" value="Genomic_DNA"/>
</dbReference>